<dbReference type="InterPro" id="IPR011009">
    <property type="entry name" value="Kinase-like_dom_sf"/>
</dbReference>
<comment type="caution">
    <text evidence="2">The sequence shown here is derived from an EMBL/GenBank/DDBJ whole genome shotgun (WGS) entry which is preliminary data.</text>
</comment>
<dbReference type="Gene3D" id="1.10.510.10">
    <property type="entry name" value="Transferase(Phosphotransferase) domain 1"/>
    <property type="match status" value="1"/>
</dbReference>
<organism evidence="2 3">
    <name type="scientific">Candidula unifasciata</name>
    <dbReference type="NCBI Taxonomy" id="100452"/>
    <lineage>
        <taxon>Eukaryota</taxon>
        <taxon>Metazoa</taxon>
        <taxon>Spiralia</taxon>
        <taxon>Lophotrochozoa</taxon>
        <taxon>Mollusca</taxon>
        <taxon>Gastropoda</taxon>
        <taxon>Heterobranchia</taxon>
        <taxon>Euthyneura</taxon>
        <taxon>Panpulmonata</taxon>
        <taxon>Eupulmonata</taxon>
        <taxon>Stylommatophora</taxon>
        <taxon>Helicina</taxon>
        <taxon>Helicoidea</taxon>
        <taxon>Geomitridae</taxon>
        <taxon>Candidula</taxon>
    </lineage>
</organism>
<keyword evidence="3" id="KW-1185">Reference proteome</keyword>
<feature type="non-terminal residue" evidence="2">
    <location>
        <position position="1"/>
    </location>
</feature>
<dbReference type="SUPFAM" id="SSF56112">
    <property type="entry name" value="Protein kinase-like (PK-like)"/>
    <property type="match status" value="1"/>
</dbReference>
<sequence>VIEHIKRCRHLRRPHKCPESVYKVMLGCWRVSPQERLSMKEIYKLLTDDLLSNQHEYLDILP</sequence>
<dbReference type="InterPro" id="IPR001245">
    <property type="entry name" value="Ser-Thr/Tyr_kinase_cat_dom"/>
</dbReference>
<name>A0A8S3ZZW6_9EUPU</name>
<dbReference type="AlphaFoldDB" id="A0A8S3ZZW6"/>
<dbReference type="GO" id="GO:0004672">
    <property type="term" value="F:protein kinase activity"/>
    <property type="evidence" value="ECO:0007669"/>
    <property type="project" value="InterPro"/>
</dbReference>
<accession>A0A8S3ZZW6</accession>
<evidence type="ECO:0000259" key="1">
    <source>
        <dbReference type="Pfam" id="PF07714"/>
    </source>
</evidence>
<protein>
    <recommendedName>
        <fullName evidence="1">Serine-threonine/tyrosine-protein kinase catalytic domain-containing protein</fullName>
    </recommendedName>
</protein>
<dbReference type="OrthoDB" id="3256376at2759"/>
<reference evidence="2" key="1">
    <citation type="submission" date="2021-04" db="EMBL/GenBank/DDBJ databases">
        <authorList>
            <consortium name="Molecular Ecology Group"/>
        </authorList>
    </citation>
    <scope>NUCLEOTIDE SEQUENCE</scope>
</reference>
<dbReference type="Pfam" id="PF07714">
    <property type="entry name" value="PK_Tyr_Ser-Thr"/>
    <property type="match status" value="1"/>
</dbReference>
<dbReference type="Proteomes" id="UP000678393">
    <property type="component" value="Unassembled WGS sequence"/>
</dbReference>
<proteinExistence type="predicted"/>
<gene>
    <name evidence="2" type="ORF">CUNI_LOCUS20587</name>
</gene>
<dbReference type="EMBL" id="CAJHNH020007846">
    <property type="protein sequence ID" value="CAG5135029.1"/>
    <property type="molecule type" value="Genomic_DNA"/>
</dbReference>
<evidence type="ECO:0000313" key="2">
    <source>
        <dbReference type="EMBL" id="CAG5135029.1"/>
    </source>
</evidence>
<evidence type="ECO:0000313" key="3">
    <source>
        <dbReference type="Proteomes" id="UP000678393"/>
    </source>
</evidence>
<feature type="domain" description="Serine-threonine/tyrosine-protein kinase catalytic" evidence="1">
    <location>
        <begin position="1"/>
        <end position="45"/>
    </location>
</feature>